<evidence type="ECO:0000256" key="2">
    <source>
        <dbReference type="ARBA" id="ARBA00022598"/>
    </source>
</evidence>
<dbReference type="AlphaFoldDB" id="A0A417Y0S6"/>
<dbReference type="InterPro" id="IPR020845">
    <property type="entry name" value="AMP-binding_CS"/>
</dbReference>
<comment type="caution">
    <text evidence="5">The sequence shown here is derived from an EMBL/GenBank/DDBJ whole genome shotgun (WGS) entry which is preliminary data.</text>
</comment>
<dbReference type="SUPFAM" id="SSF56801">
    <property type="entry name" value="Acetyl-CoA synthetase-like"/>
    <property type="match status" value="1"/>
</dbReference>
<dbReference type="Gene3D" id="3.40.50.12780">
    <property type="entry name" value="N-terminal domain of ligase-like"/>
    <property type="match status" value="1"/>
</dbReference>
<dbReference type="Pfam" id="PF00501">
    <property type="entry name" value="AMP-binding"/>
    <property type="match status" value="1"/>
</dbReference>
<evidence type="ECO:0000313" key="6">
    <source>
        <dbReference type="Proteomes" id="UP000283644"/>
    </source>
</evidence>
<sequence length="536" mass="59312">MSVKFEIAEHVADPSQGTVSDLTVGDLLRRGADRAPDRVALKARTPDRSDQREWTYQEVLDQSEAIARFLLRRFQPGERVTVLAPNVPEWWLLEFGAAMAGVVVVAANPASKLPELRHVLADSDSSGIVSMSEYRGADTRSMVAKVVSELPFVRETVFLNDLPGLVAAHRGDDPALPSVDADDLFMIQYTSGTTGPPKGAMMRHRGVVNTSKFATERFALDEGSVWLNCMPMCHTGGSVHSTLGTLWNLGTMLMVPQFDAGFALELIETERANWITTVPTMALRLLDHPSFPSRSMESLRLHACGGAPVAPELVDRVEREMGCDFVMIYGQTEMSGMICQTFRDDTLEHLTQSVGYPLGPINVRICAPEAPEPLAIDEVGEICYKGFSVFAGYWNNPTATEEVLSADGWFRTGDLGTIREDGYLTINGRLKDMLIRGGENIYPREIEDQLIEHPDVAEVAVIGLPDPEWGEEVAAVVRLHEGRVVDQAQLRAFLVDRISAHKVPRQWFFLDAFPVTLSGKIQKFALRESLMRQDAE</sequence>
<dbReference type="PROSITE" id="PS00018">
    <property type="entry name" value="EF_HAND_1"/>
    <property type="match status" value="1"/>
</dbReference>
<keyword evidence="6" id="KW-1185">Reference proteome</keyword>
<dbReference type="PROSITE" id="PS00455">
    <property type="entry name" value="AMP_BINDING"/>
    <property type="match status" value="1"/>
</dbReference>
<dbReference type="InterPro" id="IPR000873">
    <property type="entry name" value="AMP-dep_synth/lig_dom"/>
</dbReference>
<dbReference type="InterPro" id="IPR025110">
    <property type="entry name" value="AMP-bd_C"/>
</dbReference>
<feature type="domain" description="AMP-dependent synthetase/ligase" evidence="3">
    <location>
        <begin position="29"/>
        <end position="394"/>
    </location>
</feature>
<dbReference type="InterPro" id="IPR018247">
    <property type="entry name" value="EF_Hand_1_Ca_BS"/>
</dbReference>
<reference evidence="5 6" key="1">
    <citation type="submission" date="2018-09" db="EMBL/GenBank/DDBJ databases">
        <title>Genome sequencing of Nocardioides immobilis CCTCC AB 2017083 for comparison to Nocardioides silvaticus.</title>
        <authorList>
            <person name="Li C."/>
            <person name="Wang G."/>
        </authorList>
    </citation>
    <scope>NUCLEOTIDE SEQUENCE [LARGE SCALE GENOMIC DNA]</scope>
    <source>
        <strain evidence="5 6">CCTCC AB 2017083</strain>
    </source>
</reference>
<dbReference type="PANTHER" id="PTHR43201:SF5">
    <property type="entry name" value="MEDIUM-CHAIN ACYL-COA LIGASE ACSF2, MITOCHONDRIAL"/>
    <property type="match status" value="1"/>
</dbReference>
<comment type="similarity">
    <text evidence="1">Belongs to the ATP-dependent AMP-binding enzyme family.</text>
</comment>
<evidence type="ECO:0000313" key="5">
    <source>
        <dbReference type="EMBL" id="RHW26233.1"/>
    </source>
</evidence>
<dbReference type="OrthoDB" id="9803968at2"/>
<dbReference type="Proteomes" id="UP000283644">
    <property type="component" value="Unassembled WGS sequence"/>
</dbReference>
<dbReference type="EMBL" id="QXGH01000018">
    <property type="protein sequence ID" value="RHW26233.1"/>
    <property type="molecule type" value="Genomic_DNA"/>
</dbReference>
<accession>A0A417Y0S6</accession>
<dbReference type="Gene3D" id="3.30.300.30">
    <property type="match status" value="1"/>
</dbReference>
<dbReference type="GO" id="GO:0006631">
    <property type="term" value="P:fatty acid metabolic process"/>
    <property type="evidence" value="ECO:0007669"/>
    <property type="project" value="TreeGrafter"/>
</dbReference>
<protein>
    <submittedName>
        <fullName evidence="5">AMP-dependent synthetase</fullName>
    </submittedName>
</protein>
<organism evidence="5 6">
    <name type="scientific">Nocardioides immobilis</name>
    <dbReference type="NCBI Taxonomy" id="2049295"/>
    <lineage>
        <taxon>Bacteria</taxon>
        <taxon>Bacillati</taxon>
        <taxon>Actinomycetota</taxon>
        <taxon>Actinomycetes</taxon>
        <taxon>Propionibacteriales</taxon>
        <taxon>Nocardioidaceae</taxon>
        <taxon>Nocardioides</taxon>
    </lineage>
</organism>
<name>A0A417Y0S6_9ACTN</name>
<dbReference type="Pfam" id="PF13193">
    <property type="entry name" value="AMP-binding_C"/>
    <property type="match status" value="1"/>
</dbReference>
<dbReference type="FunFam" id="3.30.300.30:FF:000008">
    <property type="entry name" value="2,3-dihydroxybenzoate-AMP ligase"/>
    <property type="match status" value="1"/>
</dbReference>
<keyword evidence="2" id="KW-0436">Ligase</keyword>
<proteinExistence type="inferred from homology"/>
<evidence type="ECO:0000259" key="3">
    <source>
        <dbReference type="Pfam" id="PF00501"/>
    </source>
</evidence>
<gene>
    <name evidence="5" type="ORF">D0Z08_14750</name>
</gene>
<dbReference type="GO" id="GO:0031956">
    <property type="term" value="F:medium-chain fatty acid-CoA ligase activity"/>
    <property type="evidence" value="ECO:0007669"/>
    <property type="project" value="TreeGrafter"/>
</dbReference>
<dbReference type="PANTHER" id="PTHR43201">
    <property type="entry name" value="ACYL-COA SYNTHETASE"/>
    <property type="match status" value="1"/>
</dbReference>
<dbReference type="InterPro" id="IPR045851">
    <property type="entry name" value="AMP-bd_C_sf"/>
</dbReference>
<dbReference type="RefSeq" id="WP_118926019.1">
    <property type="nucleotide sequence ID" value="NZ_QXGH01000018.1"/>
</dbReference>
<dbReference type="InterPro" id="IPR042099">
    <property type="entry name" value="ANL_N_sf"/>
</dbReference>
<feature type="domain" description="AMP-binding enzyme C-terminal" evidence="4">
    <location>
        <begin position="445"/>
        <end position="520"/>
    </location>
</feature>
<evidence type="ECO:0000259" key="4">
    <source>
        <dbReference type="Pfam" id="PF13193"/>
    </source>
</evidence>
<evidence type="ECO:0000256" key="1">
    <source>
        <dbReference type="ARBA" id="ARBA00006432"/>
    </source>
</evidence>